<dbReference type="AlphaFoldDB" id="A0A2M4AJ50"/>
<feature type="region of interest" description="Disordered" evidence="1">
    <location>
        <begin position="93"/>
        <end position="131"/>
    </location>
</feature>
<keyword evidence="2" id="KW-0732">Signal</keyword>
<reference evidence="3" key="1">
    <citation type="submission" date="2018-01" db="EMBL/GenBank/DDBJ databases">
        <title>An insight into the sialome of Amazonian anophelines.</title>
        <authorList>
            <person name="Ribeiro J.M."/>
            <person name="Scarpassa V."/>
            <person name="Calvo E."/>
        </authorList>
    </citation>
    <scope>NUCLEOTIDE SEQUENCE</scope>
    <source>
        <tissue evidence="3">Salivary glands</tissue>
    </source>
</reference>
<evidence type="ECO:0000256" key="1">
    <source>
        <dbReference type="SAM" id="MobiDB-lite"/>
    </source>
</evidence>
<evidence type="ECO:0000313" key="3">
    <source>
        <dbReference type="EMBL" id="MBW40803.1"/>
    </source>
</evidence>
<feature type="chain" id="PRO_5014986190" evidence="2">
    <location>
        <begin position="26"/>
        <end position="183"/>
    </location>
</feature>
<feature type="signal peptide" evidence="2">
    <location>
        <begin position="1"/>
        <end position="25"/>
    </location>
</feature>
<feature type="compositionally biased region" description="Polar residues" evidence="1">
    <location>
        <begin position="103"/>
        <end position="120"/>
    </location>
</feature>
<protein>
    <submittedName>
        <fullName evidence="3">Putative secreted protein</fullName>
    </submittedName>
</protein>
<accession>A0A2M4AJ50</accession>
<dbReference type="EMBL" id="GGFK01007482">
    <property type="protein sequence ID" value="MBW40803.1"/>
    <property type="molecule type" value="Transcribed_RNA"/>
</dbReference>
<evidence type="ECO:0000256" key="2">
    <source>
        <dbReference type="SAM" id="SignalP"/>
    </source>
</evidence>
<name>A0A2M4AJ50_9DIPT</name>
<organism evidence="3">
    <name type="scientific">Anopheles triannulatus</name>
    <dbReference type="NCBI Taxonomy" id="58253"/>
    <lineage>
        <taxon>Eukaryota</taxon>
        <taxon>Metazoa</taxon>
        <taxon>Ecdysozoa</taxon>
        <taxon>Arthropoda</taxon>
        <taxon>Hexapoda</taxon>
        <taxon>Insecta</taxon>
        <taxon>Pterygota</taxon>
        <taxon>Neoptera</taxon>
        <taxon>Endopterygota</taxon>
        <taxon>Diptera</taxon>
        <taxon>Nematocera</taxon>
        <taxon>Culicoidea</taxon>
        <taxon>Culicidae</taxon>
        <taxon>Anophelinae</taxon>
        <taxon>Anopheles</taxon>
    </lineage>
</organism>
<sequence length="183" mass="20193">MALREVPISHIILLMIRWFFDFCSSSAGPTFRPATIRMMSSTAMQVSPRKVSHSCTLWMSLKMFFQISMNVVPLAVIPSTSFTCDVTIISETADVNPDETGPDTKSTRNPSPKMPISSSTRPERKQSRIDFPTLPPAVWKVSSDAIAVGPIGTSLQLPNTMYTMQPRNDPYKPYAAGRPAIPA</sequence>
<proteinExistence type="predicted"/>